<dbReference type="Pfam" id="PF08395">
    <property type="entry name" value="7tm_7"/>
    <property type="match status" value="1"/>
</dbReference>
<keyword evidence="2 6" id="KW-1003">Cell membrane</keyword>
<comment type="similarity">
    <text evidence="6">Belongs to the insect chemoreceptor superfamily. Gustatory receptor (GR) family.</text>
</comment>
<accession>A0A9C6XE49</accession>
<protein>
    <recommendedName>
        <fullName evidence="6">Gustatory receptor</fullName>
    </recommendedName>
</protein>
<gene>
    <name evidence="8" type="primary">LOC127752387</name>
</gene>
<comment type="function">
    <text evidence="6">Gustatory receptor which mediates acceptance or avoidance behavior, depending on its substrates.</text>
</comment>
<feature type="transmembrane region" description="Helical" evidence="6">
    <location>
        <begin position="104"/>
        <end position="123"/>
    </location>
</feature>
<evidence type="ECO:0000313" key="7">
    <source>
        <dbReference type="Proteomes" id="UP000504606"/>
    </source>
</evidence>
<dbReference type="GO" id="GO:0005886">
    <property type="term" value="C:plasma membrane"/>
    <property type="evidence" value="ECO:0007669"/>
    <property type="project" value="UniProtKB-SubCell"/>
</dbReference>
<dbReference type="KEGG" id="foc:127752387"/>
<evidence type="ECO:0000313" key="8">
    <source>
        <dbReference type="RefSeq" id="XP_052133659.1"/>
    </source>
</evidence>
<dbReference type="GeneID" id="127752387"/>
<comment type="caution">
    <text evidence="6">Lacks conserved residue(s) required for the propagation of feature annotation.</text>
</comment>
<evidence type="ECO:0000256" key="2">
    <source>
        <dbReference type="ARBA" id="ARBA00022475"/>
    </source>
</evidence>
<keyword evidence="6" id="KW-0675">Receptor</keyword>
<dbReference type="GO" id="GO:0050909">
    <property type="term" value="P:sensory perception of taste"/>
    <property type="evidence" value="ECO:0007669"/>
    <property type="project" value="InterPro"/>
</dbReference>
<dbReference type="InterPro" id="IPR013604">
    <property type="entry name" value="7TM_chemorcpt"/>
</dbReference>
<keyword evidence="4 6" id="KW-1133">Transmembrane helix</keyword>
<evidence type="ECO:0000256" key="1">
    <source>
        <dbReference type="ARBA" id="ARBA00004651"/>
    </source>
</evidence>
<feature type="transmembrane region" description="Helical" evidence="6">
    <location>
        <begin position="257"/>
        <end position="280"/>
    </location>
</feature>
<dbReference type="GO" id="GO:0007165">
    <property type="term" value="P:signal transduction"/>
    <property type="evidence" value="ECO:0007669"/>
    <property type="project" value="UniProtKB-KW"/>
</dbReference>
<sequence length="411" mass="45610">MGWGRQQAGVVLPKNVKDAPEKDPRPLTMAEEMKPLLVVMRQIFLMPIHFPGDGSAKFTLRSGTMYFNYVGCGIFIVDSAQEAVYRMTVLLDCKNFSDAVFQTFFYILLHTHFFTPFLHWPAAPGFVRYLDRWTEFQGRFRRVTGRPLALSVRPLALHKSVAALLVPLVLCCITALTMKTANWKNQPLGWIAAAFQACVPAFWDVLGTAVVNASTALAGHFREEVTAAGGVPEPSRVRAYRELWLELRELTEGTTKAWGVCTMHYVLVATASVLVAGFGVLAQCTEGISNPILFTVMFLISVDSLWHISVLCSAGHRMQGSVGGAARDVLLSMRTSGRAGGPDMELLQSEVNYFLIVMRKPPVISLYGYITLKLTLTVTVSNKALRGNYYHHHLLPSGTNWTNLVPISHQF</sequence>
<comment type="subcellular location">
    <subcellularLocation>
        <location evidence="1 6">Cell membrane</location>
        <topology evidence="1 6">Multi-pass membrane protein</topology>
    </subcellularLocation>
</comment>
<organism evidence="7 8">
    <name type="scientific">Frankliniella occidentalis</name>
    <name type="common">Western flower thrips</name>
    <name type="synonym">Euthrips occidentalis</name>
    <dbReference type="NCBI Taxonomy" id="133901"/>
    <lineage>
        <taxon>Eukaryota</taxon>
        <taxon>Metazoa</taxon>
        <taxon>Ecdysozoa</taxon>
        <taxon>Arthropoda</taxon>
        <taxon>Hexapoda</taxon>
        <taxon>Insecta</taxon>
        <taxon>Pterygota</taxon>
        <taxon>Neoptera</taxon>
        <taxon>Paraneoptera</taxon>
        <taxon>Thysanoptera</taxon>
        <taxon>Terebrantia</taxon>
        <taxon>Thripoidea</taxon>
        <taxon>Thripidae</taxon>
        <taxon>Frankliniella</taxon>
    </lineage>
</organism>
<keyword evidence="6" id="KW-0807">Transducer</keyword>
<keyword evidence="3 6" id="KW-0812">Transmembrane</keyword>
<evidence type="ECO:0000256" key="6">
    <source>
        <dbReference type="RuleBase" id="RU363108"/>
    </source>
</evidence>
<evidence type="ECO:0000256" key="5">
    <source>
        <dbReference type="ARBA" id="ARBA00023136"/>
    </source>
</evidence>
<reference evidence="8" key="1">
    <citation type="submission" date="2025-08" db="UniProtKB">
        <authorList>
            <consortium name="RefSeq"/>
        </authorList>
    </citation>
    <scope>IDENTIFICATION</scope>
    <source>
        <tissue evidence="8">Whole organism</tissue>
    </source>
</reference>
<dbReference type="RefSeq" id="XP_052133659.1">
    <property type="nucleotide sequence ID" value="XM_052277699.1"/>
</dbReference>
<dbReference type="Proteomes" id="UP000504606">
    <property type="component" value="Unplaced"/>
</dbReference>
<name>A0A9C6XE49_FRAOC</name>
<keyword evidence="7" id="KW-1185">Reference proteome</keyword>
<feature type="transmembrane region" description="Helical" evidence="6">
    <location>
        <begin position="156"/>
        <end position="176"/>
    </location>
</feature>
<evidence type="ECO:0000256" key="4">
    <source>
        <dbReference type="ARBA" id="ARBA00022989"/>
    </source>
</evidence>
<keyword evidence="5 6" id="KW-0472">Membrane</keyword>
<dbReference type="AlphaFoldDB" id="A0A9C6XE49"/>
<dbReference type="OrthoDB" id="6625921at2759"/>
<feature type="transmembrane region" description="Helical" evidence="6">
    <location>
        <begin position="292"/>
        <end position="312"/>
    </location>
</feature>
<proteinExistence type="inferred from homology"/>
<evidence type="ECO:0000256" key="3">
    <source>
        <dbReference type="ARBA" id="ARBA00022692"/>
    </source>
</evidence>